<dbReference type="PANTHER" id="PTHR34156">
    <property type="entry name" value="OUTER MEMBRANE PROTEIN-RELATED-RELATED"/>
    <property type="match status" value="1"/>
</dbReference>
<protein>
    <submittedName>
        <fullName evidence="4">Biofilm peroxide resistance protein BsmA</fullName>
    </submittedName>
</protein>
<sequence>MKRMNLALPVLLALSLSACSLTERAPLGTLSPGAHAQEIRREQTANLTQVGVASVTVYGNPMSAAELIQKKADAAGAHYYFVTRVDPTQVPNQWVSEAVLYR</sequence>
<feature type="signal peptide" evidence="2">
    <location>
        <begin position="1"/>
        <end position="20"/>
    </location>
</feature>
<dbReference type="InterPro" id="IPR025543">
    <property type="entry name" value="Dodecin-like"/>
</dbReference>
<reference evidence="4 5" key="1">
    <citation type="submission" date="2017-12" db="EMBL/GenBank/DDBJ databases">
        <title>Characterization of six clinical isolates of Enterochimera gen. nov., a novel genus of the Yersiniaciae family and the three species Enterochimera arupensis sp. nov., Enterochimera coloradensis sp. nov, and Enterochimera californica sp. nov.</title>
        <authorList>
            <person name="Rossi A."/>
            <person name="Fisher M."/>
        </authorList>
    </citation>
    <scope>NUCLEOTIDE SEQUENCE [LARGE SCALE GENOMIC DNA]</scope>
    <source>
        <strain evidence="5">2016-Iso4</strain>
    </source>
</reference>
<evidence type="ECO:0000256" key="2">
    <source>
        <dbReference type="SAM" id="SignalP"/>
    </source>
</evidence>
<proteinExistence type="predicted"/>
<dbReference type="OrthoDB" id="6415092at2"/>
<dbReference type="PANTHER" id="PTHR34156:SF11">
    <property type="entry name" value="LIPOPROTEIN BSMA"/>
    <property type="match status" value="1"/>
</dbReference>
<comment type="caution">
    <text evidence="4">The sequence shown here is derived from an EMBL/GenBank/DDBJ whole genome shotgun (WGS) entry which is preliminary data.</text>
</comment>
<evidence type="ECO:0000259" key="3">
    <source>
        <dbReference type="Pfam" id="PF07338"/>
    </source>
</evidence>
<organism evidence="4 5">
    <name type="scientific">Chimaeribacter coloradensis</name>
    <dbReference type="NCBI Taxonomy" id="2060068"/>
    <lineage>
        <taxon>Bacteria</taxon>
        <taxon>Pseudomonadati</taxon>
        <taxon>Pseudomonadota</taxon>
        <taxon>Gammaproteobacteria</taxon>
        <taxon>Enterobacterales</taxon>
        <taxon>Yersiniaceae</taxon>
        <taxon>Chimaeribacter</taxon>
    </lineage>
</organism>
<accession>A0A2N5ED33</accession>
<dbReference type="InterPro" id="IPR036275">
    <property type="entry name" value="YdgH-like_sf"/>
</dbReference>
<feature type="chain" id="PRO_5015008425" evidence="2">
    <location>
        <begin position="21"/>
        <end position="102"/>
    </location>
</feature>
<gene>
    <name evidence="4" type="ORF">CYR32_01460</name>
</gene>
<evidence type="ECO:0000313" key="5">
    <source>
        <dbReference type="Proteomes" id="UP000234503"/>
    </source>
</evidence>
<dbReference type="Proteomes" id="UP000234503">
    <property type="component" value="Unassembled WGS sequence"/>
</dbReference>
<dbReference type="PROSITE" id="PS51257">
    <property type="entry name" value="PROKAR_LIPOPROTEIN"/>
    <property type="match status" value="1"/>
</dbReference>
<dbReference type="AlphaFoldDB" id="A0A2N5ED33"/>
<dbReference type="SUPFAM" id="SSF159871">
    <property type="entry name" value="YdgH-like"/>
    <property type="match status" value="1"/>
</dbReference>
<evidence type="ECO:0000313" key="4">
    <source>
        <dbReference type="EMBL" id="PLR40438.1"/>
    </source>
</evidence>
<dbReference type="Gene3D" id="3.30.1660.10">
    <property type="entry name" value="Flavin-binding protein dodecin"/>
    <property type="match status" value="1"/>
</dbReference>
<dbReference type="Pfam" id="PF07338">
    <property type="entry name" value="YdgH_BhsA-like"/>
    <property type="match status" value="1"/>
</dbReference>
<dbReference type="RefSeq" id="WP_101821822.1">
    <property type="nucleotide sequence ID" value="NZ_PJZH01000001.1"/>
</dbReference>
<dbReference type="InterPro" id="IPR051096">
    <property type="entry name" value="BhsA/McbA_stress_biofilm_assoc"/>
</dbReference>
<dbReference type="InterPro" id="IPR010854">
    <property type="entry name" value="YdgH/BhsA/McbA-like_dom"/>
</dbReference>
<dbReference type="NCBIfam" id="NF011433">
    <property type="entry name" value="PRK14864.1"/>
    <property type="match status" value="1"/>
</dbReference>
<keyword evidence="1 2" id="KW-0732">Signal</keyword>
<keyword evidence="5" id="KW-1185">Reference proteome</keyword>
<dbReference type="EMBL" id="PJZH01000001">
    <property type="protein sequence ID" value="PLR40438.1"/>
    <property type="molecule type" value="Genomic_DNA"/>
</dbReference>
<name>A0A2N5ED33_9GAMM</name>
<evidence type="ECO:0000256" key="1">
    <source>
        <dbReference type="ARBA" id="ARBA00022729"/>
    </source>
</evidence>
<feature type="domain" description="YdgH/BhsA/McbA-like" evidence="3">
    <location>
        <begin position="47"/>
        <end position="102"/>
    </location>
</feature>